<evidence type="ECO:0000313" key="17">
    <source>
        <dbReference type="Proteomes" id="UP000006281"/>
    </source>
</evidence>
<feature type="domain" description="J" evidence="14">
    <location>
        <begin position="4"/>
        <end position="66"/>
    </location>
</feature>
<evidence type="ECO:0000256" key="8">
    <source>
        <dbReference type="ARBA" id="ARBA00023186"/>
    </source>
</evidence>
<dbReference type="OrthoDB" id="9779889at2"/>
<dbReference type="Gene3D" id="1.10.287.110">
    <property type="entry name" value="DnaJ domain"/>
    <property type="match status" value="1"/>
</dbReference>
<feature type="binding site" evidence="11">
    <location>
        <position position="200"/>
    </location>
    <ligand>
        <name>Zn(2+)</name>
        <dbReference type="ChEBI" id="CHEBI:29105"/>
        <label>1</label>
    </ligand>
</feature>
<feature type="region of interest" description="Disordered" evidence="13">
    <location>
        <begin position="360"/>
        <end position="383"/>
    </location>
</feature>
<feature type="binding site" evidence="11">
    <location>
        <position position="203"/>
    </location>
    <ligand>
        <name>Zn(2+)</name>
        <dbReference type="ChEBI" id="CHEBI:29105"/>
        <label>1</label>
    </ligand>
</feature>
<dbReference type="GO" id="GO:0051082">
    <property type="term" value="F:unfolded protein binding"/>
    <property type="evidence" value="ECO:0007669"/>
    <property type="project" value="UniProtKB-UniRule"/>
</dbReference>
<keyword evidence="6 11" id="KW-0862">Zinc</keyword>
<evidence type="ECO:0000259" key="14">
    <source>
        <dbReference type="PROSITE" id="PS50076"/>
    </source>
</evidence>
<dbReference type="PROSITE" id="PS51188">
    <property type="entry name" value="ZF_CR"/>
    <property type="match status" value="1"/>
</dbReference>
<protein>
    <recommendedName>
        <fullName evidence="10 11">Chaperone protein DnaJ</fullName>
    </recommendedName>
</protein>
<feature type="binding site" evidence="11">
    <location>
        <position position="160"/>
    </location>
    <ligand>
        <name>Zn(2+)</name>
        <dbReference type="ChEBI" id="CHEBI:29105"/>
        <label>2</label>
    </ligand>
</feature>
<dbReference type="InterPro" id="IPR001305">
    <property type="entry name" value="HSP_DnaJ_Cys-rich_dom"/>
</dbReference>
<dbReference type="FunFam" id="2.10.230.10:FF:000002">
    <property type="entry name" value="Molecular chaperone DnaJ"/>
    <property type="match status" value="1"/>
</dbReference>
<keyword evidence="2 11" id="KW-0235">DNA replication</keyword>
<evidence type="ECO:0000256" key="12">
    <source>
        <dbReference type="PROSITE-ProRule" id="PRU00546"/>
    </source>
</evidence>
<feature type="binding site" evidence="11">
    <location>
        <position position="189"/>
    </location>
    <ligand>
        <name>Zn(2+)</name>
        <dbReference type="ChEBI" id="CHEBI:29105"/>
        <label>2</label>
    </ligand>
</feature>
<evidence type="ECO:0000256" key="2">
    <source>
        <dbReference type="ARBA" id="ARBA00022705"/>
    </source>
</evidence>
<feature type="binding site" evidence="11">
    <location>
        <position position="143"/>
    </location>
    <ligand>
        <name>Zn(2+)</name>
        <dbReference type="ChEBI" id="CHEBI:29105"/>
        <label>1</label>
    </ligand>
</feature>
<dbReference type="AlphaFoldDB" id="K0JSF7"/>
<evidence type="ECO:0000256" key="3">
    <source>
        <dbReference type="ARBA" id="ARBA00022723"/>
    </source>
</evidence>
<evidence type="ECO:0000313" key="16">
    <source>
        <dbReference type="EMBL" id="CCH28811.1"/>
    </source>
</evidence>
<evidence type="ECO:0000256" key="7">
    <source>
        <dbReference type="ARBA" id="ARBA00023016"/>
    </source>
</evidence>
<dbReference type="PANTHER" id="PTHR43096">
    <property type="entry name" value="DNAJ HOMOLOG 1, MITOCHONDRIAL-RELATED"/>
    <property type="match status" value="1"/>
</dbReference>
<dbReference type="PRINTS" id="PR00625">
    <property type="entry name" value="JDOMAIN"/>
</dbReference>
<dbReference type="BioCyc" id="SESP1179773:BN6_RS07300-MONOMER"/>
<feature type="binding site" evidence="11">
    <location>
        <position position="146"/>
    </location>
    <ligand>
        <name>Zn(2+)</name>
        <dbReference type="ChEBI" id="CHEBI:29105"/>
        <label>1</label>
    </ligand>
</feature>
<dbReference type="GO" id="GO:0008270">
    <property type="term" value="F:zinc ion binding"/>
    <property type="evidence" value="ECO:0007669"/>
    <property type="project" value="UniProtKB-UniRule"/>
</dbReference>
<evidence type="ECO:0000256" key="10">
    <source>
        <dbReference type="ARBA" id="ARBA00067609"/>
    </source>
</evidence>
<keyword evidence="17" id="KW-1185">Reference proteome</keyword>
<dbReference type="InterPro" id="IPR036410">
    <property type="entry name" value="HSP_DnaJ_Cys-rich_dom_sf"/>
</dbReference>
<sequence length="383" mass="40510">MARDYYGTLGVSRNATPEEIKRAYRKLARQLHPDVNPNEEARFKEVTAAYEVLSDPRKRELVDRGGDPLQSGGGGGGMGDPFSGFGLGDIMDAFFGATGGGSGRGPRSRVQPGSDALIRLSMTLEECAAGASRELTVDTAILCDVCVGSGCAEGTSPKRCDTCGGRGEVQSVQRSFLGQVVTARPCPVCRGFGEVIPDPCRQCAGEGRVRSRRTISVQIPAGVAEGMRVRLAGQGEVGSGGGPAGDLYVEVEEVPHEVFERDGSNLHCSVRIPMTTAALGAVLPLQTLDGEEELDIEPGTQPNTELVLTGRGMPRLRSSGRIDGRGDLHVHLEVVVPTKLDGRQTELLRELAAVRGEDEPTLAHNGKGGGGLFSRLRSGRGHR</sequence>
<keyword evidence="7 11" id="KW-0346">Stress response</keyword>
<dbReference type="CDD" id="cd06257">
    <property type="entry name" value="DnaJ"/>
    <property type="match status" value="1"/>
</dbReference>
<proteinExistence type="inferred from homology"/>
<comment type="cofactor">
    <cofactor evidence="11">
        <name>Zn(2+)</name>
        <dbReference type="ChEBI" id="CHEBI:29105"/>
    </cofactor>
    <text evidence="11">Binds 2 Zn(2+) ions per monomer.</text>
</comment>
<dbReference type="NCBIfam" id="NF008035">
    <property type="entry name" value="PRK10767.1"/>
    <property type="match status" value="1"/>
</dbReference>
<evidence type="ECO:0000256" key="5">
    <source>
        <dbReference type="ARBA" id="ARBA00022771"/>
    </source>
</evidence>
<feature type="domain" description="CR-type" evidence="15">
    <location>
        <begin position="130"/>
        <end position="212"/>
    </location>
</feature>
<dbReference type="InterPro" id="IPR036869">
    <property type="entry name" value="J_dom_sf"/>
</dbReference>
<dbReference type="GO" id="GO:0031072">
    <property type="term" value="F:heat shock protein binding"/>
    <property type="evidence" value="ECO:0007669"/>
    <property type="project" value="InterPro"/>
</dbReference>
<dbReference type="GO" id="GO:0005524">
    <property type="term" value="F:ATP binding"/>
    <property type="evidence" value="ECO:0007669"/>
    <property type="project" value="InterPro"/>
</dbReference>
<dbReference type="InterPro" id="IPR012724">
    <property type="entry name" value="DnaJ"/>
</dbReference>
<evidence type="ECO:0000256" key="11">
    <source>
        <dbReference type="HAMAP-Rule" id="MF_01152"/>
    </source>
</evidence>
<dbReference type="Pfam" id="PF00226">
    <property type="entry name" value="DnaJ"/>
    <property type="match status" value="1"/>
</dbReference>
<evidence type="ECO:0000256" key="6">
    <source>
        <dbReference type="ARBA" id="ARBA00022833"/>
    </source>
</evidence>
<dbReference type="STRING" id="1179773.BN6_14870"/>
<evidence type="ECO:0000256" key="9">
    <source>
        <dbReference type="ARBA" id="ARBA00061004"/>
    </source>
</evidence>
<dbReference type="NCBIfam" id="NF010871">
    <property type="entry name" value="PRK14278.1"/>
    <property type="match status" value="1"/>
</dbReference>
<dbReference type="PATRIC" id="fig|1179773.3.peg.1491"/>
<dbReference type="eggNOG" id="COG0484">
    <property type="taxonomic scope" value="Bacteria"/>
</dbReference>
<keyword evidence="1 11" id="KW-0963">Cytoplasm</keyword>
<dbReference type="CDD" id="cd10719">
    <property type="entry name" value="DnaJ_zf"/>
    <property type="match status" value="1"/>
</dbReference>
<evidence type="ECO:0000256" key="4">
    <source>
        <dbReference type="ARBA" id="ARBA00022737"/>
    </source>
</evidence>
<feature type="repeat" description="CXXCXGXG motif" evidence="11">
    <location>
        <begin position="143"/>
        <end position="150"/>
    </location>
</feature>
<dbReference type="SMART" id="SM00271">
    <property type="entry name" value="DnaJ"/>
    <property type="match status" value="1"/>
</dbReference>
<dbReference type="HAMAP" id="MF_01152">
    <property type="entry name" value="DnaJ"/>
    <property type="match status" value="1"/>
</dbReference>
<dbReference type="RefSeq" id="WP_015098924.1">
    <property type="nucleotide sequence ID" value="NC_019673.1"/>
</dbReference>
<feature type="repeat" description="CXXCXGXG motif" evidence="11">
    <location>
        <begin position="200"/>
        <end position="207"/>
    </location>
</feature>
<dbReference type="SUPFAM" id="SSF49493">
    <property type="entry name" value="HSP40/DnaJ peptide-binding domain"/>
    <property type="match status" value="2"/>
</dbReference>
<dbReference type="Pfam" id="PF01556">
    <property type="entry name" value="DnaJ_C"/>
    <property type="match status" value="1"/>
</dbReference>
<gene>
    <name evidence="16" type="primary">dnaJ2-1</name>
    <name evidence="11" type="synonym">dnaJ</name>
    <name evidence="16" type="ordered locus">BN6_14870</name>
</gene>
<accession>K0JSF7</accession>
<evidence type="ECO:0000259" key="15">
    <source>
        <dbReference type="PROSITE" id="PS51188"/>
    </source>
</evidence>
<dbReference type="FunFam" id="2.60.260.20:FF:000005">
    <property type="entry name" value="Chaperone protein dnaJ 1, mitochondrial"/>
    <property type="match status" value="1"/>
</dbReference>
<dbReference type="GO" id="GO:0009408">
    <property type="term" value="P:response to heat"/>
    <property type="evidence" value="ECO:0007669"/>
    <property type="project" value="InterPro"/>
</dbReference>
<comment type="subcellular location">
    <subcellularLocation>
        <location evidence="11">Cytoplasm</location>
    </subcellularLocation>
</comment>
<reference evidence="16 17" key="1">
    <citation type="journal article" date="2012" name="BMC Genomics">
        <title>Complete genome sequence of Saccharothrix espanaensis DSM 44229T and comparison to the other completely sequenced Pseudonocardiaceae.</title>
        <authorList>
            <person name="Strobel T."/>
            <person name="Al-Dilaimi A."/>
            <person name="Blom J."/>
            <person name="Gessner A."/>
            <person name="Kalinowski J."/>
            <person name="Luzhetska M."/>
            <person name="Puhler A."/>
            <person name="Szczepanowski R."/>
            <person name="Bechthold A."/>
            <person name="Ruckert C."/>
        </authorList>
    </citation>
    <scope>NUCLEOTIDE SEQUENCE [LARGE SCALE GENOMIC DNA]</scope>
    <source>
        <strain evidence="17">ATCC 51144 / DSM 44229 / JCM 9112 / NBRC 15066 / NRRL 15764</strain>
    </source>
</reference>
<keyword evidence="3 11" id="KW-0479">Metal-binding</keyword>
<dbReference type="GO" id="GO:0005737">
    <property type="term" value="C:cytoplasm"/>
    <property type="evidence" value="ECO:0007669"/>
    <property type="project" value="UniProtKB-SubCell"/>
</dbReference>
<dbReference type="GO" id="GO:0006260">
    <property type="term" value="P:DNA replication"/>
    <property type="evidence" value="ECO:0007669"/>
    <property type="project" value="UniProtKB-KW"/>
</dbReference>
<comment type="function">
    <text evidence="11">Participates actively in the response to hyperosmotic and heat shock by preventing the aggregation of stress-denatured proteins and by disaggregating proteins, also in an autonomous, DnaK-independent fashion. Unfolded proteins bind initially to DnaJ; upon interaction with the DnaJ-bound protein, DnaK hydrolyzes its bound ATP, resulting in the formation of a stable complex. GrpE releases ADP from DnaK; ATP binding to DnaK triggers the release of the substrate protein, thus completing the reaction cycle. Several rounds of ATP-dependent interactions between DnaJ, DnaK and GrpE are required for fully efficient folding. Also involved, together with DnaK and GrpE, in the DNA replication of plasmids through activation of initiation proteins.</text>
</comment>
<comment type="subunit">
    <text evidence="11">Homodimer.</text>
</comment>
<dbReference type="SUPFAM" id="SSF46565">
    <property type="entry name" value="Chaperone J-domain"/>
    <property type="match status" value="1"/>
</dbReference>
<dbReference type="InterPro" id="IPR008971">
    <property type="entry name" value="HSP40/DnaJ_pept-bd"/>
</dbReference>
<dbReference type="EMBL" id="HE804045">
    <property type="protein sequence ID" value="CCH28811.1"/>
    <property type="molecule type" value="Genomic_DNA"/>
</dbReference>
<feature type="binding site" evidence="11">
    <location>
        <position position="163"/>
    </location>
    <ligand>
        <name>Zn(2+)</name>
        <dbReference type="ChEBI" id="CHEBI:29105"/>
        <label>2</label>
    </ligand>
</feature>
<comment type="similarity">
    <text evidence="9 11">Belongs to the DnaJ family.</text>
</comment>
<dbReference type="Gene3D" id="2.10.230.10">
    <property type="entry name" value="Heat shock protein DnaJ, cysteine-rich domain"/>
    <property type="match status" value="1"/>
</dbReference>
<feature type="repeat" description="CXXCXGXG motif" evidence="11">
    <location>
        <begin position="186"/>
        <end position="193"/>
    </location>
</feature>
<dbReference type="HOGENOM" id="CLU_017633_0_7_11"/>
<keyword evidence="5 11" id="KW-0863">Zinc-finger</keyword>
<dbReference type="Pfam" id="PF00684">
    <property type="entry name" value="DnaJ_CXXCXGXG"/>
    <property type="match status" value="1"/>
</dbReference>
<dbReference type="PROSITE" id="PS50076">
    <property type="entry name" value="DNAJ_2"/>
    <property type="match status" value="1"/>
</dbReference>
<comment type="domain">
    <text evidence="11">The J domain is necessary and sufficient to stimulate DnaK ATPase activity. Zinc center 1 plays an important role in the autonomous, DnaK-independent chaperone activity of DnaJ. Zinc center 2 is essential for interaction with DnaK and for DnaJ activity.</text>
</comment>
<dbReference type="Gene3D" id="2.60.260.20">
    <property type="entry name" value="Urease metallochaperone UreE, N-terminal domain"/>
    <property type="match status" value="2"/>
</dbReference>
<feature type="binding site" evidence="11">
    <location>
        <position position="186"/>
    </location>
    <ligand>
        <name>Zn(2+)</name>
        <dbReference type="ChEBI" id="CHEBI:29105"/>
        <label>2</label>
    </ligand>
</feature>
<dbReference type="PANTHER" id="PTHR43096:SF48">
    <property type="entry name" value="CHAPERONE PROTEIN DNAJ"/>
    <property type="match status" value="1"/>
</dbReference>
<organism evidence="16 17">
    <name type="scientific">Saccharothrix espanaensis (strain ATCC 51144 / DSM 44229 / JCM 9112 / NBRC 15066 / NRRL 15764)</name>
    <dbReference type="NCBI Taxonomy" id="1179773"/>
    <lineage>
        <taxon>Bacteria</taxon>
        <taxon>Bacillati</taxon>
        <taxon>Actinomycetota</taxon>
        <taxon>Actinomycetes</taxon>
        <taxon>Pseudonocardiales</taxon>
        <taxon>Pseudonocardiaceae</taxon>
        <taxon>Saccharothrix</taxon>
    </lineage>
</organism>
<feature type="region of interest" description="Disordered" evidence="13">
    <location>
        <begin position="59"/>
        <end position="81"/>
    </location>
</feature>
<dbReference type="CDD" id="cd10747">
    <property type="entry name" value="DnaJ_C"/>
    <property type="match status" value="1"/>
</dbReference>
<keyword evidence="8 11" id="KW-0143">Chaperone</keyword>
<dbReference type="GO" id="GO:0042026">
    <property type="term" value="P:protein refolding"/>
    <property type="evidence" value="ECO:0007669"/>
    <property type="project" value="TreeGrafter"/>
</dbReference>
<name>K0JSF7_SACES</name>
<dbReference type="InterPro" id="IPR001623">
    <property type="entry name" value="DnaJ_domain"/>
</dbReference>
<dbReference type="InterPro" id="IPR002939">
    <property type="entry name" value="DnaJ_C"/>
</dbReference>
<dbReference type="SUPFAM" id="SSF57938">
    <property type="entry name" value="DnaJ/Hsp40 cysteine-rich domain"/>
    <property type="match status" value="1"/>
</dbReference>
<dbReference type="Proteomes" id="UP000006281">
    <property type="component" value="Chromosome"/>
</dbReference>
<evidence type="ECO:0000256" key="1">
    <source>
        <dbReference type="ARBA" id="ARBA00022490"/>
    </source>
</evidence>
<dbReference type="KEGG" id="sesp:BN6_14870"/>
<feature type="zinc finger region" description="CR-type" evidence="12">
    <location>
        <begin position="130"/>
        <end position="212"/>
    </location>
</feature>
<keyword evidence="4 11" id="KW-0677">Repeat</keyword>
<evidence type="ECO:0000256" key="13">
    <source>
        <dbReference type="SAM" id="MobiDB-lite"/>
    </source>
</evidence>
<feature type="repeat" description="CXXCXGXG motif" evidence="11">
    <location>
        <begin position="160"/>
        <end position="167"/>
    </location>
</feature>